<dbReference type="PANTHER" id="PTHR30189">
    <property type="entry name" value="LPS-ASSEMBLY PROTEIN"/>
    <property type="match status" value="1"/>
</dbReference>
<gene>
    <name evidence="1" type="ORF">MPNT_10189</name>
</gene>
<dbReference type="Proteomes" id="UP000663859">
    <property type="component" value="Unassembled WGS sequence"/>
</dbReference>
<dbReference type="PANTHER" id="PTHR30189:SF1">
    <property type="entry name" value="LPS-ASSEMBLY PROTEIN LPTD"/>
    <property type="match status" value="1"/>
</dbReference>
<protein>
    <submittedName>
        <fullName evidence="1">LPS-assembly protein</fullName>
    </submittedName>
</protein>
<accession>A0A8J2BFR9</accession>
<keyword evidence="2" id="KW-1185">Reference proteome</keyword>
<comment type="caution">
    <text evidence="1">The sequence shown here is derived from an EMBL/GenBank/DDBJ whole genome shotgun (WGS) entry which is preliminary data.</text>
</comment>
<organism evidence="1 2">
    <name type="scientific">Candidatus Methylacidithermus pantelleriae</name>
    <dbReference type="NCBI Taxonomy" id="2744239"/>
    <lineage>
        <taxon>Bacteria</taxon>
        <taxon>Pseudomonadati</taxon>
        <taxon>Verrucomicrobiota</taxon>
        <taxon>Methylacidiphilae</taxon>
        <taxon>Methylacidiphilales</taxon>
        <taxon>Methylacidiphilaceae</taxon>
        <taxon>Candidatus Methylacidithermus</taxon>
    </lineage>
</organism>
<evidence type="ECO:0000313" key="2">
    <source>
        <dbReference type="Proteomes" id="UP000663859"/>
    </source>
</evidence>
<reference evidence="1" key="1">
    <citation type="submission" date="2021-02" db="EMBL/GenBank/DDBJ databases">
        <authorList>
            <person name="Cremers G."/>
            <person name="Picone N."/>
        </authorList>
    </citation>
    <scope>NUCLEOTIDE SEQUENCE</scope>
    <source>
        <strain evidence="1">PQ17</strain>
    </source>
</reference>
<dbReference type="InterPro" id="IPR050218">
    <property type="entry name" value="LptD"/>
</dbReference>
<dbReference type="RefSeq" id="WP_174581668.1">
    <property type="nucleotide sequence ID" value="NZ_CAJNOB010000001.1"/>
</dbReference>
<dbReference type="GO" id="GO:0009279">
    <property type="term" value="C:cell outer membrane"/>
    <property type="evidence" value="ECO:0007669"/>
    <property type="project" value="TreeGrafter"/>
</dbReference>
<dbReference type="AlphaFoldDB" id="A0A8J2BFR9"/>
<name>A0A8J2BFR9_9BACT</name>
<dbReference type="EMBL" id="CAJNOB010000001">
    <property type="protein sequence ID" value="CAF0689337.1"/>
    <property type="molecule type" value="Genomic_DNA"/>
</dbReference>
<evidence type="ECO:0000313" key="1">
    <source>
        <dbReference type="EMBL" id="CAF0689337.1"/>
    </source>
</evidence>
<dbReference type="GO" id="GO:1990351">
    <property type="term" value="C:transporter complex"/>
    <property type="evidence" value="ECO:0007669"/>
    <property type="project" value="TreeGrafter"/>
</dbReference>
<dbReference type="Gene3D" id="2.60.450.10">
    <property type="entry name" value="Lipopolysaccharide (LPS) transport protein A like domain"/>
    <property type="match status" value="1"/>
</dbReference>
<proteinExistence type="predicted"/>
<sequence length="796" mass="91787">MVPTPLSKAWLVHLLALLWGLILWSGAPAKTGAEDLASAAPSPGGPPVEITAVGGVHYEAGVATAEGNVRVQHGGDVLYADRVSYDTRTHEATAEGHVRIYAGERIYRGDQITYNFLTRQVRSKAFDFVELPLVGSARSVESPEIGHYRIHEGMVAFENREDPTFRVRARAIDLYPDDRVVFRDVTFYVGEIPIAWLPYYYQSLQSRSWTLYFEPGDRTLWGAYLNTSLNWQVDENLDTTWHLDLRQERGIAGGVDLRYLPVPGGQGLFEGYYAQDSRPTLNPSIVPRIPISHERYRFLWQGQLPFGDDFVIAHNLNLWSDPWILEDFLWKEYIPERQPDNAVWADYRTQDFNVELLTRDNLNRFFDMIDRWPELDLETRRLSLFGTSLQYEGRGQLVNFHRSFSNQEVTDPALFSALYPFDPLVRFMLPQFGPNWLANGLVHDYSAYRWDTFHELVYPGQYFGWLSFAPRVGVEGTFWQENFVGDLPFGEPAGAGHLSRGRLLFVAGADASFKVSRTWLDAQDKALGIDGLRHVIEPYLEFQYIPTPDTRPQDILGFDSRLPNLEPFPTELAEWNSLDSIFAETLVRVGVRNRLQTKRDGKNYNLLRWDIFTDADFNRQVDEQLTPMHDTLTHVWNDVRLDPFPWLHFRSYSGIDMTGGKSFDVSTNSLSWQWIRADEITVGYQYLHRILIPTGFFHLAPPTFSFDQNFIPSSDLVFVRNFYRLNEAWQLETSHLFEAKTGHFEGQTYTIYRDFSAWQAALSYQNWDFLGGRTVQDVFLMLTLKAFPEAHLHVGR</sequence>